<dbReference type="GO" id="GO:0006352">
    <property type="term" value="P:DNA-templated transcription initiation"/>
    <property type="evidence" value="ECO:0007669"/>
    <property type="project" value="InterPro"/>
</dbReference>
<dbReference type="InterPro" id="IPR007627">
    <property type="entry name" value="RNA_pol_sigma70_r2"/>
</dbReference>
<keyword evidence="2" id="KW-0731">Sigma factor</keyword>
<keyword evidence="1" id="KW-0805">Transcription regulation</keyword>
<dbReference type="Proteomes" id="UP000185891">
    <property type="component" value="Unassembled WGS sequence"/>
</dbReference>
<keyword evidence="3" id="KW-0238">DNA-binding</keyword>
<evidence type="ECO:0000256" key="4">
    <source>
        <dbReference type="ARBA" id="ARBA00023163"/>
    </source>
</evidence>
<name>A0A1F5ENH3_9BACT</name>
<evidence type="ECO:0000256" key="2">
    <source>
        <dbReference type="ARBA" id="ARBA00023082"/>
    </source>
</evidence>
<dbReference type="InterPro" id="IPR007630">
    <property type="entry name" value="RNA_pol_sigma70_r4"/>
</dbReference>
<dbReference type="InterPro" id="IPR036388">
    <property type="entry name" value="WH-like_DNA-bd_sf"/>
</dbReference>
<dbReference type="PANTHER" id="PTHR30603">
    <property type="entry name" value="RNA POLYMERASE SIGMA FACTOR RPO"/>
    <property type="match status" value="1"/>
</dbReference>
<proteinExistence type="predicted"/>
<evidence type="ECO:0000313" key="7">
    <source>
        <dbReference type="EMBL" id="OGD68943.1"/>
    </source>
</evidence>
<sequence>MKHDVLDSEELLGLIDEHKKTGDISLRDKVILANQKLILSVSRKYINVSHVLEIEDFINAGNVGFVRAIEKFDPKINPNFLAYATFWIKSEVLKLLFDNYRQFKIPRNVVFDLLKYNKTLKVLGMSSQDVSPEKVLKETGLSQKDIEDLRVIGQNQISLDQPLSDGHNNETGNFLHESIKDERKTPEESFLLKFQTNKIRDLLDVLTDREKEILMLRYGCVDGKFHILEFVGEKFGVTRERIRQIEKEALKKIKRSIKNNDRECLASNSCQTNRKRKECVVPEQSTPFPTNCVVNLHSQSPV</sequence>
<dbReference type="GO" id="GO:0016987">
    <property type="term" value="F:sigma factor activity"/>
    <property type="evidence" value="ECO:0007669"/>
    <property type="project" value="UniProtKB-KW"/>
</dbReference>
<evidence type="ECO:0008006" key="9">
    <source>
        <dbReference type="Google" id="ProtNLM"/>
    </source>
</evidence>
<dbReference type="InterPro" id="IPR013324">
    <property type="entry name" value="RNA_pol_sigma_r3/r4-like"/>
</dbReference>
<dbReference type="SUPFAM" id="SSF88946">
    <property type="entry name" value="Sigma2 domain of RNA polymerase sigma factors"/>
    <property type="match status" value="1"/>
</dbReference>
<comment type="caution">
    <text evidence="7">The sequence shown here is derived from an EMBL/GenBank/DDBJ whole genome shotgun (WGS) entry which is preliminary data.</text>
</comment>
<dbReference type="EMBL" id="MFAA01000019">
    <property type="protein sequence ID" value="OGD68943.1"/>
    <property type="molecule type" value="Genomic_DNA"/>
</dbReference>
<dbReference type="PANTHER" id="PTHR30603:SF47">
    <property type="entry name" value="RNA POLYMERASE SIGMA FACTOR SIGD, CHLOROPLASTIC"/>
    <property type="match status" value="1"/>
</dbReference>
<dbReference type="Gene3D" id="1.20.120.1810">
    <property type="match status" value="1"/>
</dbReference>
<dbReference type="Gene3D" id="1.10.10.10">
    <property type="entry name" value="Winged helix-like DNA-binding domain superfamily/Winged helix DNA-binding domain"/>
    <property type="match status" value="1"/>
</dbReference>
<feature type="domain" description="RNA polymerase sigma-70 region 4" evidence="6">
    <location>
        <begin position="202"/>
        <end position="254"/>
    </location>
</feature>
<dbReference type="Pfam" id="PF04542">
    <property type="entry name" value="Sigma70_r2"/>
    <property type="match status" value="1"/>
</dbReference>
<evidence type="ECO:0000313" key="8">
    <source>
        <dbReference type="Proteomes" id="UP000185891"/>
    </source>
</evidence>
<dbReference type="Pfam" id="PF04545">
    <property type="entry name" value="Sigma70_r4"/>
    <property type="match status" value="1"/>
</dbReference>
<dbReference type="InterPro" id="IPR000943">
    <property type="entry name" value="RNA_pol_sigma70"/>
</dbReference>
<dbReference type="InterPro" id="IPR013325">
    <property type="entry name" value="RNA_pol_sigma_r2"/>
</dbReference>
<dbReference type="InterPro" id="IPR050239">
    <property type="entry name" value="Sigma-70_RNA_pol_init_factors"/>
</dbReference>
<protein>
    <recommendedName>
        <fullName evidence="9">RNA polymerase sigma-70 domain-containing protein</fullName>
    </recommendedName>
</protein>
<dbReference type="GO" id="GO:0003677">
    <property type="term" value="F:DNA binding"/>
    <property type="evidence" value="ECO:0007669"/>
    <property type="project" value="UniProtKB-KW"/>
</dbReference>
<reference evidence="7 8" key="1">
    <citation type="journal article" date="2016" name="Nat. Commun.">
        <title>Thousands of microbial genomes shed light on interconnected biogeochemical processes in an aquifer system.</title>
        <authorList>
            <person name="Anantharaman K."/>
            <person name="Brown C.T."/>
            <person name="Hug L.A."/>
            <person name="Sharon I."/>
            <person name="Castelle C.J."/>
            <person name="Probst A.J."/>
            <person name="Thomas B.C."/>
            <person name="Singh A."/>
            <person name="Wilkins M.J."/>
            <person name="Karaoz U."/>
            <person name="Brodie E.L."/>
            <person name="Williams K.H."/>
            <person name="Hubbard S.S."/>
            <person name="Banfield J.F."/>
        </authorList>
    </citation>
    <scope>NUCLEOTIDE SEQUENCE [LARGE SCALE GENOMIC DNA]</scope>
</reference>
<evidence type="ECO:0000259" key="5">
    <source>
        <dbReference type="Pfam" id="PF04542"/>
    </source>
</evidence>
<dbReference type="AlphaFoldDB" id="A0A1F5ENH3"/>
<organism evidence="7 8">
    <name type="scientific">Candidatus Campbellbacteria bacterium RIFCSPHIGHO2_12_FULL_35_10</name>
    <dbReference type="NCBI Taxonomy" id="1797578"/>
    <lineage>
        <taxon>Bacteria</taxon>
        <taxon>Candidatus Campbelliibacteriota</taxon>
    </lineage>
</organism>
<dbReference type="InterPro" id="IPR014284">
    <property type="entry name" value="RNA_pol_sigma-70_dom"/>
</dbReference>
<keyword evidence="4" id="KW-0804">Transcription</keyword>
<dbReference type="SUPFAM" id="SSF88659">
    <property type="entry name" value="Sigma3 and sigma4 domains of RNA polymerase sigma factors"/>
    <property type="match status" value="1"/>
</dbReference>
<feature type="domain" description="RNA polymerase sigma-70 region 2" evidence="5">
    <location>
        <begin position="32"/>
        <end position="99"/>
    </location>
</feature>
<evidence type="ECO:0000256" key="3">
    <source>
        <dbReference type="ARBA" id="ARBA00023125"/>
    </source>
</evidence>
<gene>
    <name evidence="7" type="ORF">A3E89_01715</name>
</gene>
<evidence type="ECO:0000256" key="1">
    <source>
        <dbReference type="ARBA" id="ARBA00023015"/>
    </source>
</evidence>
<evidence type="ECO:0000259" key="6">
    <source>
        <dbReference type="Pfam" id="PF04545"/>
    </source>
</evidence>
<dbReference type="PRINTS" id="PR00046">
    <property type="entry name" value="SIGMA70FCT"/>
</dbReference>
<accession>A0A1F5ENH3</accession>
<dbReference type="NCBIfam" id="TIGR02937">
    <property type="entry name" value="sigma70-ECF"/>
    <property type="match status" value="1"/>
</dbReference>
<dbReference type="CDD" id="cd06171">
    <property type="entry name" value="Sigma70_r4"/>
    <property type="match status" value="1"/>
</dbReference>